<evidence type="ECO:0000256" key="1">
    <source>
        <dbReference type="ARBA" id="ARBA00008645"/>
    </source>
</evidence>
<evidence type="ECO:0000313" key="10">
    <source>
        <dbReference type="Proteomes" id="UP001497453"/>
    </source>
</evidence>
<organism evidence="9 10">
    <name type="scientific">Somion occarium</name>
    <dbReference type="NCBI Taxonomy" id="3059160"/>
    <lineage>
        <taxon>Eukaryota</taxon>
        <taxon>Fungi</taxon>
        <taxon>Dikarya</taxon>
        <taxon>Basidiomycota</taxon>
        <taxon>Agaricomycotina</taxon>
        <taxon>Agaricomycetes</taxon>
        <taxon>Polyporales</taxon>
        <taxon>Cerrenaceae</taxon>
        <taxon>Somion</taxon>
    </lineage>
</organism>
<gene>
    <name evidence="9" type="ORF">GFSPODELE1_LOCUS9382</name>
</gene>
<comment type="function">
    <text evidence="6">Demethylates proteins that have been reversibly carboxymethylated.</text>
</comment>
<keyword evidence="10" id="KW-1185">Reference proteome</keyword>
<evidence type="ECO:0000256" key="2">
    <source>
        <dbReference type="ARBA" id="ARBA00020672"/>
    </source>
</evidence>
<evidence type="ECO:0000256" key="4">
    <source>
        <dbReference type="ARBA" id="ARBA00022801"/>
    </source>
</evidence>
<evidence type="ECO:0000256" key="7">
    <source>
        <dbReference type="SAM" id="MobiDB-lite"/>
    </source>
</evidence>
<dbReference type="Proteomes" id="UP001497453">
    <property type="component" value="Chromosome 7"/>
</dbReference>
<name>A0ABP1E0Q0_9APHY</name>
<evidence type="ECO:0000256" key="5">
    <source>
        <dbReference type="ARBA" id="ARBA00049203"/>
    </source>
</evidence>
<keyword evidence="3 6" id="KW-0719">Serine esterase</keyword>
<evidence type="ECO:0000256" key="6">
    <source>
        <dbReference type="PIRNR" id="PIRNR022950"/>
    </source>
</evidence>
<feature type="region of interest" description="Disordered" evidence="7">
    <location>
        <begin position="16"/>
        <end position="74"/>
    </location>
</feature>
<dbReference type="InterPro" id="IPR000073">
    <property type="entry name" value="AB_hydrolase_1"/>
</dbReference>
<dbReference type="EMBL" id="OZ037950">
    <property type="protein sequence ID" value="CAL1713613.1"/>
    <property type="molecule type" value="Genomic_DNA"/>
</dbReference>
<dbReference type="EC" id="3.1.1.-" evidence="6"/>
<dbReference type="SUPFAM" id="SSF53474">
    <property type="entry name" value="alpha/beta-Hydrolases"/>
    <property type="match status" value="1"/>
</dbReference>
<accession>A0ABP1E0Q0</accession>
<feature type="domain" description="AB hydrolase-1" evidence="8">
    <location>
        <begin position="111"/>
        <end position="370"/>
    </location>
</feature>
<evidence type="ECO:0000256" key="3">
    <source>
        <dbReference type="ARBA" id="ARBA00022487"/>
    </source>
</evidence>
<evidence type="ECO:0000313" key="9">
    <source>
        <dbReference type="EMBL" id="CAL1713613.1"/>
    </source>
</evidence>
<dbReference type="PIRSF" id="PIRSF022950">
    <property type="entry name" value="PPase_methylesterase_euk"/>
    <property type="match status" value="1"/>
</dbReference>
<dbReference type="InterPro" id="IPR016812">
    <property type="entry name" value="PPase_methylesterase_euk"/>
</dbReference>
<reference evidence="10" key="1">
    <citation type="submission" date="2024-04" db="EMBL/GenBank/DDBJ databases">
        <authorList>
            <person name="Shaw F."/>
            <person name="Minotto A."/>
        </authorList>
    </citation>
    <scope>NUCLEOTIDE SEQUENCE [LARGE SCALE GENOMIC DNA]</scope>
</reference>
<protein>
    <recommendedName>
        <fullName evidence="2 6">Protein phosphatase methylesterase 1</fullName>
        <shortName evidence="6">PME-1</shortName>
        <ecNumber evidence="6">3.1.1.-</ecNumber>
    </recommendedName>
</protein>
<dbReference type="PANTHER" id="PTHR14189">
    <property type="entry name" value="PROTEIN PHOSPHATASE METHYLESTERASE-1 RELATED"/>
    <property type="match status" value="1"/>
</dbReference>
<comment type="similarity">
    <text evidence="1 6">Belongs to the AB hydrolase superfamily.</text>
</comment>
<evidence type="ECO:0000259" key="8">
    <source>
        <dbReference type="Pfam" id="PF12697"/>
    </source>
</evidence>
<dbReference type="PANTHER" id="PTHR14189:SF0">
    <property type="entry name" value="PROTEIN PHOSPHATASE METHYLESTERASE 1"/>
    <property type="match status" value="1"/>
</dbReference>
<sequence length="392" mass="42460">MSHLYRSAIHAKVAKLPAMPPPQIGSVEEEDEENEAADGLGSLPSSLGSGSRSGSTSVRRQHHQHPPNPAYSPVSASSYFEHAIQVSVPPSNLDVRVYYTAPKTGDGAVMVCHHGAGYSGLSFACLAREVGLLSRGECGVLAIDCRGHGKTTRISDDDDNGAEIETEDLAIGILTDDLVNLISTVYPDPNSAPSLLLVGHSLGGSVSVRACPLLQERKYRITGVGVLDVVEEFTLEALPMMHSLLDARPDGFNSPEEAVEWHVMTHAIRNVESARVSIPGIIIPNPDPSSGPAYLWRTPLRLTAPYWSSWFTGLSSKFLLTRTARLLVLAGAERLDKELMIGQMQGKFQLVVLANVGHMVHEDDPGRLAEVLVEFWRRNERVVIGVKKVGEL</sequence>
<comment type="catalytic activity">
    <reaction evidence="5">
        <text>[phosphatase 2A protein]-C-terminal L-leucine methyl ester + H2O = [phosphatase 2A protein]-C-terminal L-leucine + methanol + H(+)</text>
        <dbReference type="Rhea" id="RHEA:48548"/>
        <dbReference type="Rhea" id="RHEA-COMP:12134"/>
        <dbReference type="Rhea" id="RHEA-COMP:12135"/>
        <dbReference type="ChEBI" id="CHEBI:15377"/>
        <dbReference type="ChEBI" id="CHEBI:15378"/>
        <dbReference type="ChEBI" id="CHEBI:17790"/>
        <dbReference type="ChEBI" id="CHEBI:90516"/>
        <dbReference type="ChEBI" id="CHEBI:90517"/>
        <dbReference type="EC" id="3.1.1.89"/>
    </reaction>
</comment>
<proteinExistence type="inferred from homology"/>
<dbReference type="Gene3D" id="3.40.50.1820">
    <property type="entry name" value="alpha/beta hydrolase"/>
    <property type="match status" value="1"/>
</dbReference>
<keyword evidence="4 6" id="KW-0378">Hydrolase</keyword>
<dbReference type="Pfam" id="PF12697">
    <property type="entry name" value="Abhydrolase_6"/>
    <property type="match status" value="1"/>
</dbReference>
<dbReference type="InterPro" id="IPR029058">
    <property type="entry name" value="AB_hydrolase_fold"/>
</dbReference>
<feature type="compositionally biased region" description="Acidic residues" evidence="7">
    <location>
        <begin position="27"/>
        <end position="36"/>
    </location>
</feature>
<feature type="compositionally biased region" description="Low complexity" evidence="7">
    <location>
        <begin position="37"/>
        <end position="57"/>
    </location>
</feature>